<keyword evidence="3 4" id="KW-0949">S-adenosyl-L-methionine</keyword>
<dbReference type="InterPro" id="IPR004033">
    <property type="entry name" value="UbiE/COQ5_MeTrFase"/>
</dbReference>
<dbReference type="AlphaFoldDB" id="A0A7S8E7P7"/>
<dbReference type="GO" id="GO:0009234">
    <property type="term" value="P:menaquinone biosynthetic process"/>
    <property type="evidence" value="ECO:0007669"/>
    <property type="project" value="UniProtKB-UniRule"/>
</dbReference>
<dbReference type="PANTHER" id="PTHR43591:SF24">
    <property type="entry name" value="2-METHOXY-6-POLYPRENYL-1,4-BENZOQUINOL METHYLASE, MITOCHONDRIAL"/>
    <property type="match status" value="1"/>
</dbReference>
<comment type="similarity">
    <text evidence="4">Belongs to the class I-like SAM-binding methyltransferase superfamily. MenG/UbiE family.</text>
</comment>
<dbReference type="GO" id="GO:0043770">
    <property type="term" value="F:demethylmenaquinone methyltransferase activity"/>
    <property type="evidence" value="ECO:0007669"/>
    <property type="project" value="UniProtKB-UniRule"/>
</dbReference>
<keyword evidence="1 4" id="KW-0489">Methyltransferase</keyword>
<name>A0A7S8E7P7_9CHLR</name>
<evidence type="ECO:0000256" key="2">
    <source>
        <dbReference type="ARBA" id="ARBA00022679"/>
    </source>
</evidence>
<dbReference type="InterPro" id="IPR023576">
    <property type="entry name" value="UbiE/COQ5_MeTrFase_CS"/>
</dbReference>
<gene>
    <name evidence="4" type="primary">menG</name>
    <name evidence="5" type="ORF">G4Y79_19640</name>
</gene>
<evidence type="ECO:0000256" key="3">
    <source>
        <dbReference type="ARBA" id="ARBA00022691"/>
    </source>
</evidence>
<dbReference type="KEGG" id="pmet:G4Y79_19640"/>
<comment type="catalytic activity">
    <reaction evidence="4">
        <text>a 2-demethylmenaquinol + S-adenosyl-L-methionine = a menaquinol + S-adenosyl-L-homocysteine + H(+)</text>
        <dbReference type="Rhea" id="RHEA:42640"/>
        <dbReference type="Rhea" id="RHEA-COMP:9539"/>
        <dbReference type="Rhea" id="RHEA-COMP:9563"/>
        <dbReference type="ChEBI" id="CHEBI:15378"/>
        <dbReference type="ChEBI" id="CHEBI:18151"/>
        <dbReference type="ChEBI" id="CHEBI:55437"/>
        <dbReference type="ChEBI" id="CHEBI:57856"/>
        <dbReference type="ChEBI" id="CHEBI:59789"/>
        <dbReference type="EC" id="2.1.1.163"/>
    </reaction>
</comment>
<dbReference type="HAMAP" id="MF_01813">
    <property type="entry name" value="MenG_UbiE_methyltr"/>
    <property type="match status" value="1"/>
</dbReference>
<dbReference type="Gene3D" id="3.40.50.150">
    <property type="entry name" value="Vaccinia Virus protein VP39"/>
    <property type="match status" value="1"/>
</dbReference>
<evidence type="ECO:0000313" key="6">
    <source>
        <dbReference type="Proteomes" id="UP000594468"/>
    </source>
</evidence>
<keyword evidence="5" id="KW-0830">Ubiquinone</keyword>
<dbReference type="UniPathway" id="UPA00079">
    <property type="reaction ID" value="UER00169"/>
</dbReference>
<accession>A0A7S8E7P7</accession>
<dbReference type="EC" id="2.1.1.163" evidence="4"/>
<dbReference type="Pfam" id="PF01209">
    <property type="entry name" value="Ubie_methyltran"/>
    <property type="match status" value="1"/>
</dbReference>
<dbReference type="RefSeq" id="WP_195169950.1">
    <property type="nucleotide sequence ID" value="NZ_CP062983.1"/>
</dbReference>
<dbReference type="Proteomes" id="UP000594468">
    <property type="component" value="Chromosome"/>
</dbReference>
<keyword evidence="6" id="KW-1185">Reference proteome</keyword>
<evidence type="ECO:0000256" key="1">
    <source>
        <dbReference type="ARBA" id="ARBA00022603"/>
    </source>
</evidence>
<dbReference type="PROSITE" id="PS51608">
    <property type="entry name" value="SAM_MT_UBIE"/>
    <property type="match status" value="1"/>
</dbReference>
<dbReference type="NCBIfam" id="TIGR01934">
    <property type="entry name" value="MenG_MenH_UbiE"/>
    <property type="match status" value="1"/>
</dbReference>
<feature type="binding site" evidence="4">
    <location>
        <position position="62"/>
    </location>
    <ligand>
        <name>S-adenosyl-L-methionine</name>
        <dbReference type="ChEBI" id="CHEBI:59789"/>
    </ligand>
</feature>
<dbReference type="SUPFAM" id="SSF53335">
    <property type="entry name" value="S-adenosyl-L-methionine-dependent methyltransferases"/>
    <property type="match status" value="1"/>
</dbReference>
<proteinExistence type="inferred from homology"/>
<dbReference type="CDD" id="cd02440">
    <property type="entry name" value="AdoMet_MTases"/>
    <property type="match status" value="1"/>
</dbReference>
<keyword evidence="4" id="KW-0474">Menaquinone biosynthesis</keyword>
<dbReference type="InterPro" id="IPR029063">
    <property type="entry name" value="SAM-dependent_MTases_sf"/>
</dbReference>
<evidence type="ECO:0000313" key="5">
    <source>
        <dbReference type="EMBL" id="QPC81879.1"/>
    </source>
</evidence>
<dbReference type="EMBL" id="CP062983">
    <property type="protein sequence ID" value="QPC81879.1"/>
    <property type="molecule type" value="Genomic_DNA"/>
</dbReference>
<dbReference type="GO" id="GO:0032259">
    <property type="term" value="P:methylation"/>
    <property type="evidence" value="ECO:0007669"/>
    <property type="project" value="UniProtKB-KW"/>
</dbReference>
<sequence length="237" mass="26459">MAHLTGKERSEYVQNMFDKIARRYNLMNRLMTFGQDMKWRRFVIKQAQLPPHGSLLDLATGTGDIAFEALRTTPTATVIGADFSLGMMRVGQHLSYGGEVGWTGADALNLPYSDNSFDAVVSGYLVRNVIDIPRTLSEQKRVLKPGGRIVILDTSPPPDNILKPFILMHLKYGIPILGRLVGGKDAVDAYTYLPESTQAFKTPAELAELMRQAGYQNVAYRTFMFNTMAVHWGEKPT</sequence>
<comment type="caution">
    <text evidence="4">Lacks conserved residue(s) required for the propagation of feature annotation.</text>
</comment>
<comment type="pathway">
    <text evidence="4">Quinol/quinone metabolism; menaquinone biosynthesis; menaquinol from 1,4-dihydroxy-2-naphthoate: step 2/2.</text>
</comment>
<keyword evidence="2 4" id="KW-0808">Transferase</keyword>
<organism evidence="5 6">
    <name type="scientific">Phototrophicus methaneseepsis</name>
    <dbReference type="NCBI Taxonomy" id="2710758"/>
    <lineage>
        <taxon>Bacteria</taxon>
        <taxon>Bacillati</taxon>
        <taxon>Chloroflexota</taxon>
        <taxon>Candidatus Thermofontia</taxon>
        <taxon>Phototrophicales</taxon>
        <taxon>Phototrophicaceae</taxon>
        <taxon>Phototrophicus</taxon>
    </lineage>
</organism>
<comment type="function">
    <text evidence="4">Methyltransferase required for the conversion of demethylmenaquinol (DMKH2) to menaquinol (MKH2).</text>
</comment>
<feature type="binding site" evidence="4">
    <location>
        <position position="82"/>
    </location>
    <ligand>
        <name>S-adenosyl-L-methionine</name>
        <dbReference type="ChEBI" id="CHEBI:59789"/>
    </ligand>
</feature>
<reference evidence="5 6" key="1">
    <citation type="submission" date="2020-02" db="EMBL/GenBank/DDBJ databases">
        <authorList>
            <person name="Zheng R.K."/>
            <person name="Sun C.M."/>
        </authorList>
    </citation>
    <scope>NUCLEOTIDE SEQUENCE [LARGE SCALE GENOMIC DNA]</scope>
    <source>
        <strain evidence="6">rifampicinis</strain>
    </source>
</reference>
<protein>
    <recommendedName>
        <fullName evidence="4">Demethylmenaquinone methyltransferase</fullName>
        <ecNumber evidence="4">2.1.1.163</ecNumber>
    </recommendedName>
</protein>
<dbReference type="PANTHER" id="PTHR43591">
    <property type="entry name" value="METHYLTRANSFERASE"/>
    <property type="match status" value="1"/>
</dbReference>
<feature type="binding site" evidence="4">
    <location>
        <begin position="106"/>
        <end position="107"/>
    </location>
    <ligand>
        <name>S-adenosyl-L-methionine</name>
        <dbReference type="ChEBI" id="CHEBI:59789"/>
    </ligand>
</feature>
<evidence type="ECO:0000256" key="4">
    <source>
        <dbReference type="HAMAP-Rule" id="MF_01813"/>
    </source>
</evidence>
<dbReference type="PROSITE" id="PS01184">
    <property type="entry name" value="UBIE_2"/>
    <property type="match status" value="1"/>
</dbReference>